<dbReference type="RefSeq" id="WP_226585296.1">
    <property type="nucleotide sequence ID" value="NZ_BLAY01000073.1"/>
</dbReference>
<dbReference type="AlphaFoldDB" id="A0AAV3XFU0"/>
<name>A0AAV3XFU0_9CYAN</name>
<evidence type="ECO:0000313" key="4">
    <source>
        <dbReference type="Proteomes" id="UP001050975"/>
    </source>
</evidence>
<evidence type="ECO:0000256" key="1">
    <source>
        <dbReference type="SAM" id="MobiDB-lite"/>
    </source>
</evidence>
<feature type="region of interest" description="Disordered" evidence="1">
    <location>
        <begin position="1"/>
        <end position="34"/>
    </location>
</feature>
<gene>
    <name evidence="3" type="ORF">MiSe_45370</name>
</gene>
<feature type="transmembrane region" description="Helical" evidence="2">
    <location>
        <begin position="44"/>
        <end position="67"/>
    </location>
</feature>
<feature type="transmembrane region" description="Helical" evidence="2">
    <location>
        <begin position="97"/>
        <end position="115"/>
    </location>
</feature>
<keyword evidence="4" id="KW-1185">Reference proteome</keyword>
<evidence type="ECO:0000313" key="3">
    <source>
        <dbReference type="EMBL" id="GET39765.1"/>
    </source>
</evidence>
<protein>
    <submittedName>
        <fullName evidence="3">Uncharacterized protein</fullName>
    </submittedName>
</protein>
<reference evidence="3" key="1">
    <citation type="submission" date="2019-10" db="EMBL/GenBank/DDBJ databases">
        <title>Draft genome sequece of Microseira wollei NIES-4236.</title>
        <authorList>
            <person name="Yamaguchi H."/>
            <person name="Suzuki S."/>
            <person name="Kawachi M."/>
        </authorList>
    </citation>
    <scope>NUCLEOTIDE SEQUENCE</scope>
    <source>
        <strain evidence="3">NIES-4236</strain>
    </source>
</reference>
<feature type="compositionally biased region" description="Basic residues" evidence="1">
    <location>
        <begin position="123"/>
        <end position="134"/>
    </location>
</feature>
<dbReference type="EMBL" id="BLAY01000073">
    <property type="protein sequence ID" value="GET39765.1"/>
    <property type="molecule type" value="Genomic_DNA"/>
</dbReference>
<feature type="region of interest" description="Disordered" evidence="1">
    <location>
        <begin position="123"/>
        <end position="185"/>
    </location>
</feature>
<dbReference type="Proteomes" id="UP001050975">
    <property type="component" value="Unassembled WGS sequence"/>
</dbReference>
<organism evidence="3 4">
    <name type="scientific">Microseira wollei NIES-4236</name>
    <dbReference type="NCBI Taxonomy" id="2530354"/>
    <lineage>
        <taxon>Bacteria</taxon>
        <taxon>Bacillati</taxon>
        <taxon>Cyanobacteriota</taxon>
        <taxon>Cyanophyceae</taxon>
        <taxon>Oscillatoriophycideae</taxon>
        <taxon>Aerosakkonematales</taxon>
        <taxon>Aerosakkonemataceae</taxon>
        <taxon>Microseira</taxon>
    </lineage>
</organism>
<keyword evidence="2" id="KW-0812">Transmembrane</keyword>
<comment type="caution">
    <text evidence="3">The sequence shown here is derived from an EMBL/GenBank/DDBJ whole genome shotgun (WGS) entry which is preliminary data.</text>
</comment>
<proteinExistence type="predicted"/>
<keyword evidence="2" id="KW-1133">Transmembrane helix</keyword>
<accession>A0AAV3XFU0</accession>
<keyword evidence="2" id="KW-0472">Membrane</keyword>
<sequence length="185" mass="20574">MSRAKPQRTQLLSRLKPMNRDRQAKKPAPPPSGNPVVNLLQKHALLLFVAVWAGLLGVAVSAGKVLIYSDVEVESASTRAKSQNEAVNIQNSGKLPVLLFGAIALTCVAGSWMILQQLHDPKPRRLVRRPRPRPRPNSPQMSSTDQERQLPTLPRRDISAWGTQQRQMPRKPSPIQPLVPDEPDE</sequence>
<evidence type="ECO:0000256" key="2">
    <source>
        <dbReference type="SAM" id="Phobius"/>
    </source>
</evidence>